<proteinExistence type="predicted"/>
<gene>
    <name evidence="1" type="ORF">SDC9_176680</name>
</gene>
<accession>A0A645GTY1</accession>
<sequence length="85" mass="9187">MMAEQFGPIPFKNAKASTNVFFNDANKALADGKYVVTWAFNFTPNVDNWRAGVVAALTQYSAGTGAWDDVVSAFVSGWATQYAAQ</sequence>
<comment type="caution">
    <text evidence="1">The sequence shown here is derived from an EMBL/GenBank/DDBJ whole genome shotgun (WGS) entry which is preliminary data.</text>
</comment>
<dbReference type="AlphaFoldDB" id="A0A645GTY1"/>
<evidence type="ECO:0000313" key="1">
    <source>
        <dbReference type="EMBL" id="MPN29229.1"/>
    </source>
</evidence>
<reference evidence="1" key="1">
    <citation type="submission" date="2019-08" db="EMBL/GenBank/DDBJ databases">
        <authorList>
            <person name="Kucharzyk K."/>
            <person name="Murdoch R.W."/>
            <person name="Higgins S."/>
            <person name="Loffler F."/>
        </authorList>
    </citation>
    <scope>NUCLEOTIDE SEQUENCE</scope>
</reference>
<name>A0A645GTY1_9ZZZZ</name>
<dbReference type="EMBL" id="VSSQ01079812">
    <property type="protein sequence ID" value="MPN29229.1"/>
    <property type="molecule type" value="Genomic_DNA"/>
</dbReference>
<protein>
    <submittedName>
        <fullName evidence="1">Uncharacterized protein</fullName>
    </submittedName>
</protein>
<organism evidence="1">
    <name type="scientific">bioreactor metagenome</name>
    <dbReference type="NCBI Taxonomy" id="1076179"/>
    <lineage>
        <taxon>unclassified sequences</taxon>
        <taxon>metagenomes</taxon>
        <taxon>ecological metagenomes</taxon>
    </lineage>
</organism>